<dbReference type="Proteomes" id="UP000295066">
    <property type="component" value="Unassembled WGS sequence"/>
</dbReference>
<evidence type="ECO:0000313" key="11">
    <source>
        <dbReference type="EMBL" id="TDY60905.1"/>
    </source>
</evidence>
<dbReference type="Pfam" id="PF00697">
    <property type="entry name" value="PRAI"/>
    <property type="match status" value="1"/>
</dbReference>
<dbReference type="EC" id="5.3.1.24" evidence="3 9"/>
<keyword evidence="7 9" id="KW-0057">Aromatic amino acid biosynthesis</keyword>
<dbReference type="SUPFAM" id="SSF51366">
    <property type="entry name" value="Ribulose-phoshate binding barrel"/>
    <property type="match status" value="1"/>
</dbReference>
<reference evidence="11 12" key="1">
    <citation type="submission" date="2019-03" db="EMBL/GenBank/DDBJ databases">
        <title>Genomic Encyclopedia of Type Strains, Phase IV (KMG-IV): sequencing the most valuable type-strain genomes for metagenomic binning, comparative biology and taxonomic classification.</title>
        <authorList>
            <person name="Goeker M."/>
        </authorList>
    </citation>
    <scope>NUCLEOTIDE SEQUENCE [LARGE SCALE GENOMIC DNA]</scope>
    <source>
        <strain evidence="11 12">DSM 25964</strain>
    </source>
</reference>
<proteinExistence type="inferred from homology"/>
<comment type="caution">
    <text evidence="11">The sequence shown here is derived from an EMBL/GenBank/DDBJ whole genome shotgun (WGS) entry which is preliminary data.</text>
</comment>
<comment type="catalytic activity">
    <reaction evidence="1 9">
        <text>N-(5-phospho-beta-D-ribosyl)anthranilate = 1-(2-carboxyphenylamino)-1-deoxy-D-ribulose 5-phosphate</text>
        <dbReference type="Rhea" id="RHEA:21540"/>
        <dbReference type="ChEBI" id="CHEBI:18277"/>
        <dbReference type="ChEBI" id="CHEBI:58613"/>
        <dbReference type="EC" id="5.3.1.24"/>
    </reaction>
</comment>
<organism evidence="11 12">
    <name type="scientific">Aminivibrio pyruvatiphilus</name>
    <dbReference type="NCBI Taxonomy" id="1005740"/>
    <lineage>
        <taxon>Bacteria</taxon>
        <taxon>Thermotogati</taxon>
        <taxon>Synergistota</taxon>
        <taxon>Synergistia</taxon>
        <taxon>Synergistales</taxon>
        <taxon>Aminobacteriaceae</taxon>
        <taxon>Aminivibrio</taxon>
    </lineage>
</organism>
<dbReference type="UniPathway" id="UPA00035">
    <property type="reaction ID" value="UER00042"/>
</dbReference>
<keyword evidence="5 9" id="KW-0028">Amino-acid biosynthesis</keyword>
<dbReference type="InterPro" id="IPR013785">
    <property type="entry name" value="Aldolase_TIM"/>
</dbReference>
<evidence type="ECO:0000256" key="5">
    <source>
        <dbReference type="ARBA" id="ARBA00022605"/>
    </source>
</evidence>
<sequence>MTFVKICGLTRREDVERAVELGASALGFILVPGSPRRLSLEAAAELASAVPPPVCRVAVMMDPGPVEVLEVERCGAFDTIQFHGSEDPSLLSGRSLGTIKAFSVETGKDLEKTGRYGHAGLFLLDSRKKNLAAGEPFDHSLLAGKTFARPFLLAGGLGPENLPRALETVRPFGVDLNSGVESAPGVKDRDRMAAALAAVKQFDRSERRDQQ</sequence>
<feature type="domain" description="N-(5'phosphoribosyl) anthranilate isomerase (PRAI)" evidence="10">
    <location>
        <begin position="4"/>
        <end position="194"/>
    </location>
</feature>
<evidence type="ECO:0000313" key="12">
    <source>
        <dbReference type="Proteomes" id="UP000295066"/>
    </source>
</evidence>
<dbReference type="RefSeq" id="WP_133957469.1">
    <property type="nucleotide sequence ID" value="NZ_SORI01000007.1"/>
</dbReference>
<protein>
    <recommendedName>
        <fullName evidence="4 9">N-(5'-phosphoribosyl)anthranilate isomerase</fullName>
        <shortName evidence="9">PRAI</shortName>
        <ecNumber evidence="3 9">5.3.1.24</ecNumber>
    </recommendedName>
</protein>
<dbReference type="CDD" id="cd00405">
    <property type="entry name" value="PRAI"/>
    <property type="match status" value="1"/>
</dbReference>
<dbReference type="GO" id="GO:0000162">
    <property type="term" value="P:L-tryptophan biosynthetic process"/>
    <property type="evidence" value="ECO:0007669"/>
    <property type="project" value="UniProtKB-UniRule"/>
</dbReference>
<dbReference type="InterPro" id="IPR011060">
    <property type="entry name" value="RibuloseP-bd_barrel"/>
</dbReference>
<evidence type="ECO:0000256" key="2">
    <source>
        <dbReference type="ARBA" id="ARBA00004664"/>
    </source>
</evidence>
<dbReference type="InterPro" id="IPR001240">
    <property type="entry name" value="PRAI_dom"/>
</dbReference>
<dbReference type="Gene3D" id="3.20.20.70">
    <property type="entry name" value="Aldolase class I"/>
    <property type="match status" value="1"/>
</dbReference>
<dbReference type="EMBL" id="SORI01000007">
    <property type="protein sequence ID" value="TDY60905.1"/>
    <property type="molecule type" value="Genomic_DNA"/>
</dbReference>
<dbReference type="GO" id="GO:0004640">
    <property type="term" value="F:phosphoribosylanthranilate isomerase activity"/>
    <property type="evidence" value="ECO:0007669"/>
    <property type="project" value="UniProtKB-UniRule"/>
</dbReference>
<dbReference type="HAMAP" id="MF_00135">
    <property type="entry name" value="PRAI"/>
    <property type="match status" value="1"/>
</dbReference>
<accession>A0A4R8MAP3</accession>
<keyword evidence="8 9" id="KW-0413">Isomerase</keyword>
<dbReference type="AlphaFoldDB" id="A0A4R8MAP3"/>
<dbReference type="PANTHER" id="PTHR42894:SF1">
    <property type="entry name" value="N-(5'-PHOSPHORIBOSYL)ANTHRANILATE ISOMERASE"/>
    <property type="match status" value="1"/>
</dbReference>
<comment type="pathway">
    <text evidence="2 9">Amino-acid biosynthesis; L-tryptophan biosynthesis; L-tryptophan from chorismate: step 3/5.</text>
</comment>
<evidence type="ECO:0000256" key="6">
    <source>
        <dbReference type="ARBA" id="ARBA00022822"/>
    </source>
</evidence>
<dbReference type="OrthoDB" id="9786954at2"/>
<evidence type="ECO:0000259" key="10">
    <source>
        <dbReference type="Pfam" id="PF00697"/>
    </source>
</evidence>
<gene>
    <name evidence="9" type="primary">trpF</name>
    <name evidence="11" type="ORF">C8D99_107112</name>
</gene>
<dbReference type="PANTHER" id="PTHR42894">
    <property type="entry name" value="N-(5'-PHOSPHORIBOSYL)ANTHRANILATE ISOMERASE"/>
    <property type="match status" value="1"/>
</dbReference>
<keyword evidence="6 9" id="KW-0822">Tryptophan biosynthesis</keyword>
<dbReference type="InterPro" id="IPR044643">
    <property type="entry name" value="TrpF_fam"/>
</dbReference>
<evidence type="ECO:0000256" key="7">
    <source>
        <dbReference type="ARBA" id="ARBA00023141"/>
    </source>
</evidence>
<name>A0A4R8MAP3_9BACT</name>
<evidence type="ECO:0000256" key="4">
    <source>
        <dbReference type="ARBA" id="ARBA00022272"/>
    </source>
</evidence>
<evidence type="ECO:0000256" key="3">
    <source>
        <dbReference type="ARBA" id="ARBA00012572"/>
    </source>
</evidence>
<evidence type="ECO:0000256" key="8">
    <source>
        <dbReference type="ARBA" id="ARBA00023235"/>
    </source>
</evidence>
<keyword evidence="12" id="KW-1185">Reference proteome</keyword>
<evidence type="ECO:0000256" key="1">
    <source>
        <dbReference type="ARBA" id="ARBA00001164"/>
    </source>
</evidence>
<comment type="similarity">
    <text evidence="9">Belongs to the TrpF family.</text>
</comment>
<evidence type="ECO:0000256" key="9">
    <source>
        <dbReference type="HAMAP-Rule" id="MF_00135"/>
    </source>
</evidence>